<dbReference type="GO" id="GO:0046933">
    <property type="term" value="F:proton-transporting ATP synthase activity, rotational mechanism"/>
    <property type="evidence" value="ECO:0007669"/>
    <property type="project" value="UniProtKB-UniRule"/>
</dbReference>
<comment type="caution">
    <text evidence="9">The sequence shown here is derived from an EMBL/GenBank/DDBJ whole genome shotgun (WGS) entry which is preliminary data.</text>
</comment>
<dbReference type="EMBL" id="WHJE01000096">
    <property type="protein sequence ID" value="KAE8763090.1"/>
    <property type="molecule type" value="Genomic_DNA"/>
</dbReference>
<evidence type="ECO:0000256" key="6">
    <source>
        <dbReference type="ARBA" id="ARBA00023196"/>
    </source>
</evidence>
<keyword evidence="2 8" id="KW-0813">Transport</keyword>
<dbReference type="InterPro" id="IPR000711">
    <property type="entry name" value="ATPase_OSCP/dsu"/>
</dbReference>
<dbReference type="GO" id="GO:0045259">
    <property type="term" value="C:proton-transporting ATP synthase complex"/>
    <property type="evidence" value="ECO:0007669"/>
    <property type="project" value="UniProtKB-KW"/>
</dbReference>
<dbReference type="HAMAP" id="MF_01416">
    <property type="entry name" value="ATP_synth_delta_bact"/>
    <property type="match status" value="1"/>
</dbReference>
<keyword evidence="8" id="KW-1003">Cell membrane</keyword>
<dbReference type="PRINTS" id="PR00125">
    <property type="entry name" value="ATPASEDELTA"/>
</dbReference>
<keyword evidence="10" id="KW-1185">Reference proteome</keyword>
<protein>
    <recommendedName>
        <fullName evidence="8">ATP synthase subunit delta</fullName>
    </recommendedName>
    <alternativeName>
        <fullName evidence="8">ATP synthase F(1) sector subunit delta</fullName>
    </alternativeName>
    <alternativeName>
        <fullName evidence="8">F-type ATPase subunit delta</fullName>
        <shortName evidence="8">F-ATPase subunit delta</shortName>
    </alternativeName>
</protein>
<keyword evidence="5 8" id="KW-0472">Membrane</keyword>
<organism evidence="9 10">
    <name type="scientific">Georgenia thermotolerans</name>
    <dbReference type="NCBI Taxonomy" id="527326"/>
    <lineage>
        <taxon>Bacteria</taxon>
        <taxon>Bacillati</taxon>
        <taxon>Actinomycetota</taxon>
        <taxon>Actinomycetes</taxon>
        <taxon>Micrococcales</taxon>
        <taxon>Bogoriellaceae</taxon>
        <taxon>Georgenia</taxon>
    </lineage>
</organism>
<accession>A0A7J5ULD1</accession>
<dbReference type="Proteomes" id="UP000451860">
    <property type="component" value="Unassembled WGS sequence"/>
</dbReference>
<comment type="function">
    <text evidence="8">This protein is part of the stalk that links CF(0) to CF(1). It either transmits conformational changes from CF(0) to CF(1) or is implicated in proton conduction.</text>
</comment>
<dbReference type="PROSITE" id="PS00389">
    <property type="entry name" value="ATPASE_DELTA"/>
    <property type="match status" value="1"/>
</dbReference>
<reference evidence="9 10" key="1">
    <citation type="submission" date="2019-10" db="EMBL/GenBank/DDBJ databases">
        <title>Georgenia wutianyii sp. nov. and Georgenia yuyongxinii sp. nov. isolated from plateau pika (Ochotona curzoniae) in the Qinghai-Tibet plateau of China.</title>
        <authorList>
            <person name="Tian Z."/>
        </authorList>
    </citation>
    <scope>NUCLEOTIDE SEQUENCE [LARGE SCALE GENOMIC DNA]</scope>
    <source>
        <strain evidence="9 10">DSM 21501</strain>
    </source>
</reference>
<evidence type="ECO:0000256" key="8">
    <source>
        <dbReference type="HAMAP-Rule" id="MF_01416"/>
    </source>
</evidence>
<dbReference type="Pfam" id="PF00213">
    <property type="entry name" value="OSCP"/>
    <property type="match status" value="1"/>
</dbReference>
<dbReference type="AlphaFoldDB" id="A0A7J5ULD1"/>
<evidence type="ECO:0000313" key="10">
    <source>
        <dbReference type="Proteomes" id="UP000451860"/>
    </source>
</evidence>
<sequence length="271" mass="29278">MRASSEAALERAQERWEPVLREVGERALALGQQLFGVVDVLDGSGALRRALTEPSRSGEDKARLAGAVLGGKADPEVVDLVAGLVRERWSDDRDLAEAVESLATESVLAAAQAAGRLADVEDEAYRLVRMLADERDLRNAVEDRNLPAERRAGLMEAVLNGKVFPETSVLAVRAARSLRRRSVTTALRTVTELAARRRAHVVASVTSAVPLSQEQIDRLSAILSRNYGRDVQVHVGLDPELLGGVRVQVGDDVIDGTLATRLADARRRLAG</sequence>
<evidence type="ECO:0000256" key="5">
    <source>
        <dbReference type="ARBA" id="ARBA00023136"/>
    </source>
</evidence>
<dbReference type="NCBIfam" id="NF009967">
    <property type="entry name" value="PRK13430.1"/>
    <property type="match status" value="1"/>
</dbReference>
<gene>
    <name evidence="8" type="primary">atpH</name>
    <name evidence="9" type="ORF">GB883_16045</name>
</gene>
<keyword evidence="3 8" id="KW-0375">Hydrogen ion transport</keyword>
<dbReference type="GO" id="GO:0005886">
    <property type="term" value="C:plasma membrane"/>
    <property type="evidence" value="ECO:0007669"/>
    <property type="project" value="UniProtKB-SubCell"/>
</dbReference>
<evidence type="ECO:0000256" key="2">
    <source>
        <dbReference type="ARBA" id="ARBA00022448"/>
    </source>
</evidence>
<evidence type="ECO:0000313" key="9">
    <source>
        <dbReference type="EMBL" id="KAE8763090.1"/>
    </source>
</evidence>
<evidence type="ECO:0000256" key="7">
    <source>
        <dbReference type="ARBA" id="ARBA00023310"/>
    </source>
</evidence>
<name>A0A7J5ULD1_9MICO</name>
<evidence type="ECO:0000256" key="1">
    <source>
        <dbReference type="ARBA" id="ARBA00004370"/>
    </source>
</evidence>
<dbReference type="PANTHER" id="PTHR11910">
    <property type="entry name" value="ATP SYNTHASE DELTA CHAIN"/>
    <property type="match status" value="1"/>
</dbReference>
<evidence type="ECO:0000256" key="3">
    <source>
        <dbReference type="ARBA" id="ARBA00022781"/>
    </source>
</evidence>
<keyword evidence="4 8" id="KW-0406">Ion transport</keyword>
<dbReference type="OrthoDB" id="5242917at2"/>
<proteinExistence type="inferred from homology"/>
<comment type="subcellular location">
    <subcellularLocation>
        <location evidence="8">Cell membrane</location>
        <topology evidence="8">Peripheral membrane protein</topology>
    </subcellularLocation>
    <subcellularLocation>
        <location evidence="1">Membrane</location>
    </subcellularLocation>
</comment>
<keyword evidence="7 8" id="KW-0066">ATP synthesis</keyword>
<dbReference type="InterPro" id="IPR020781">
    <property type="entry name" value="ATPase_OSCP/d_CS"/>
</dbReference>
<comment type="function">
    <text evidence="8">F(1)F(0) ATP synthase produces ATP from ADP in the presence of a proton or sodium gradient. F-type ATPases consist of two structural domains, F(1) containing the extramembraneous catalytic core and F(0) containing the membrane proton channel, linked together by a central stalk and a peripheral stalk. During catalysis, ATP synthesis in the catalytic domain of F(1) is coupled via a rotary mechanism of the central stalk subunits to proton translocation.</text>
</comment>
<comment type="similarity">
    <text evidence="8">Belongs to the ATPase delta chain family.</text>
</comment>
<evidence type="ECO:0000256" key="4">
    <source>
        <dbReference type="ARBA" id="ARBA00023065"/>
    </source>
</evidence>
<dbReference type="NCBIfam" id="TIGR01145">
    <property type="entry name" value="ATP_synt_delta"/>
    <property type="match status" value="1"/>
</dbReference>
<dbReference type="RefSeq" id="WP_152202108.1">
    <property type="nucleotide sequence ID" value="NZ_VUKF01000010.1"/>
</dbReference>
<keyword evidence="6 8" id="KW-0139">CF(1)</keyword>